<evidence type="ECO:0000256" key="4">
    <source>
        <dbReference type="ARBA" id="ARBA00023239"/>
    </source>
</evidence>
<evidence type="ECO:0000313" key="11">
    <source>
        <dbReference type="EMBL" id="ADU31370.1"/>
    </source>
</evidence>
<dbReference type="HOGENOM" id="CLU_011276_9_5_9"/>
<keyword evidence="5 9" id="KW-0627">Porphyrin biosynthesis</keyword>
<evidence type="ECO:0000256" key="9">
    <source>
        <dbReference type="RuleBase" id="RU366031"/>
    </source>
</evidence>
<gene>
    <name evidence="11" type="ordered locus">Bcell_3127</name>
</gene>
<accession>E6TZR4</accession>
<evidence type="ECO:0000256" key="5">
    <source>
        <dbReference type="ARBA" id="ARBA00023244"/>
    </source>
</evidence>
<keyword evidence="12" id="KW-1185">Reference proteome</keyword>
<dbReference type="UniPathway" id="UPA00251">
    <property type="reaction ID" value="UER00320"/>
</dbReference>
<evidence type="ECO:0000256" key="8">
    <source>
        <dbReference type="ARBA" id="ARBA00048617"/>
    </source>
</evidence>
<dbReference type="CDD" id="cd06578">
    <property type="entry name" value="HemD"/>
    <property type="match status" value="1"/>
</dbReference>
<comment type="similarity">
    <text evidence="2 9">Belongs to the uroporphyrinogen-III synthase family.</text>
</comment>
<comment type="pathway">
    <text evidence="1 9">Porphyrin-containing compound metabolism; protoporphyrin-IX biosynthesis; coproporphyrinogen-III from 5-aminolevulinate: step 3/4.</text>
</comment>
<dbReference type="AlphaFoldDB" id="E6TZR4"/>
<dbReference type="InterPro" id="IPR003754">
    <property type="entry name" value="4pyrrol_synth_uPrphyn_synth"/>
</dbReference>
<protein>
    <recommendedName>
        <fullName evidence="7 9">Uroporphyrinogen-III synthase</fullName>
        <ecNumber evidence="3 9">4.2.1.75</ecNumber>
    </recommendedName>
</protein>
<evidence type="ECO:0000256" key="6">
    <source>
        <dbReference type="ARBA" id="ARBA00037589"/>
    </source>
</evidence>
<dbReference type="Gene3D" id="3.40.50.10090">
    <property type="match status" value="2"/>
</dbReference>
<dbReference type="InterPro" id="IPR039793">
    <property type="entry name" value="UROS/Hem4"/>
</dbReference>
<comment type="function">
    <text evidence="6 9">Catalyzes cyclization of the linear tetrapyrrole, hydroxymethylbilane, to the macrocyclic uroporphyrinogen III.</text>
</comment>
<evidence type="ECO:0000313" key="12">
    <source>
        <dbReference type="Proteomes" id="UP000001401"/>
    </source>
</evidence>
<evidence type="ECO:0000256" key="7">
    <source>
        <dbReference type="ARBA" id="ARBA00040167"/>
    </source>
</evidence>
<dbReference type="eggNOG" id="COG1587">
    <property type="taxonomic scope" value="Bacteria"/>
</dbReference>
<dbReference type="PANTHER" id="PTHR38042">
    <property type="entry name" value="UROPORPHYRINOGEN-III SYNTHASE, CHLOROPLASTIC"/>
    <property type="match status" value="1"/>
</dbReference>
<dbReference type="OrthoDB" id="9815856at2"/>
<dbReference type="EC" id="4.2.1.75" evidence="3 9"/>
<evidence type="ECO:0000259" key="10">
    <source>
        <dbReference type="Pfam" id="PF02602"/>
    </source>
</evidence>
<evidence type="ECO:0000256" key="2">
    <source>
        <dbReference type="ARBA" id="ARBA00008133"/>
    </source>
</evidence>
<evidence type="ECO:0000256" key="1">
    <source>
        <dbReference type="ARBA" id="ARBA00004772"/>
    </source>
</evidence>
<dbReference type="GO" id="GO:0006780">
    <property type="term" value="P:uroporphyrinogen III biosynthetic process"/>
    <property type="evidence" value="ECO:0007669"/>
    <property type="project" value="UniProtKB-UniRule"/>
</dbReference>
<dbReference type="STRING" id="649639.Bcell_3127"/>
<keyword evidence="4 9" id="KW-0456">Lyase</keyword>
<name>E6TZR4_EVAC2</name>
<dbReference type="GO" id="GO:0006782">
    <property type="term" value="P:protoporphyrinogen IX biosynthetic process"/>
    <property type="evidence" value="ECO:0007669"/>
    <property type="project" value="UniProtKB-UniRule"/>
</dbReference>
<reference evidence="11 12" key="1">
    <citation type="submission" date="2010-12" db="EMBL/GenBank/DDBJ databases">
        <title>Complete sequence of Bacillus cellulosilyticus DSM 2522.</title>
        <authorList>
            <consortium name="US DOE Joint Genome Institute"/>
            <person name="Lucas S."/>
            <person name="Copeland A."/>
            <person name="Lapidus A."/>
            <person name="Cheng J.-F."/>
            <person name="Bruce D."/>
            <person name="Goodwin L."/>
            <person name="Pitluck S."/>
            <person name="Chertkov O."/>
            <person name="Detter J.C."/>
            <person name="Han C."/>
            <person name="Tapia R."/>
            <person name="Land M."/>
            <person name="Hauser L."/>
            <person name="Jeffries C."/>
            <person name="Kyrpides N."/>
            <person name="Ivanova N."/>
            <person name="Mikhailova N."/>
            <person name="Brumm P."/>
            <person name="Mead D."/>
            <person name="Woyke T."/>
        </authorList>
    </citation>
    <scope>NUCLEOTIDE SEQUENCE [LARGE SCALE GENOMIC DNA]</scope>
    <source>
        <strain evidence="12">ATCC 21833 / DSM 2522 / FERM P-1141 / JCM 9156 / N-4</strain>
    </source>
</reference>
<dbReference type="InterPro" id="IPR036108">
    <property type="entry name" value="4pyrrol_syn_uPrphyn_synt_sf"/>
</dbReference>
<dbReference type="PANTHER" id="PTHR38042:SF1">
    <property type="entry name" value="UROPORPHYRINOGEN-III SYNTHASE, CHLOROPLASTIC"/>
    <property type="match status" value="1"/>
</dbReference>
<comment type="catalytic activity">
    <reaction evidence="8 9">
        <text>hydroxymethylbilane = uroporphyrinogen III + H2O</text>
        <dbReference type="Rhea" id="RHEA:18965"/>
        <dbReference type="ChEBI" id="CHEBI:15377"/>
        <dbReference type="ChEBI" id="CHEBI:57308"/>
        <dbReference type="ChEBI" id="CHEBI:57845"/>
        <dbReference type="EC" id="4.2.1.75"/>
    </reaction>
</comment>
<dbReference type="RefSeq" id="WP_013489701.1">
    <property type="nucleotide sequence ID" value="NC_014829.1"/>
</dbReference>
<dbReference type="Pfam" id="PF02602">
    <property type="entry name" value="HEM4"/>
    <property type="match status" value="1"/>
</dbReference>
<organism evidence="11 12">
    <name type="scientific">Evansella cellulosilytica (strain ATCC 21833 / DSM 2522 / FERM P-1141 / JCM 9156 / N-4)</name>
    <name type="common">Bacillus cellulosilyticus</name>
    <dbReference type="NCBI Taxonomy" id="649639"/>
    <lineage>
        <taxon>Bacteria</taxon>
        <taxon>Bacillati</taxon>
        <taxon>Bacillota</taxon>
        <taxon>Bacilli</taxon>
        <taxon>Bacillales</taxon>
        <taxon>Bacillaceae</taxon>
        <taxon>Evansella</taxon>
    </lineage>
</organism>
<dbReference type="KEGG" id="bco:Bcell_3127"/>
<dbReference type="Proteomes" id="UP000001401">
    <property type="component" value="Chromosome"/>
</dbReference>
<feature type="domain" description="Tetrapyrrole biosynthesis uroporphyrinogen III synthase" evidence="10">
    <location>
        <begin position="22"/>
        <end position="249"/>
    </location>
</feature>
<sequence>MTSPLQGYTLLNTRAIHQAAPLTKYLEKHGGNVVEIPLISMKKTSDPKIKEAIKMIHTYDYIVFTSTNSISFFLEILKEQGLSKREICNMKFAVVGKSTLRSLNKEGFDADIIPPIFDAEHLASALKTELSAGEKVLYPKSDLARDVLTRELHKVGIQIDDPSVYETVFRIDDKAKLNELIKKNLIHIIIFTSPSTVHSFFSQVDKEVVMNNVDKLHFAVIGSVTSRALKDEGIEEMIIPKEFTTEALVHAIMKHIK</sequence>
<evidence type="ECO:0000256" key="3">
    <source>
        <dbReference type="ARBA" id="ARBA00013109"/>
    </source>
</evidence>
<dbReference type="GO" id="GO:0004852">
    <property type="term" value="F:uroporphyrinogen-III synthase activity"/>
    <property type="evidence" value="ECO:0007669"/>
    <property type="project" value="UniProtKB-UniRule"/>
</dbReference>
<dbReference type="EMBL" id="CP002394">
    <property type="protein sequence ID" value="ADU31370.1"/>
    <property type="molecule type" value="Genomic_DNA"/>
</dbReference>
<proteinExistence type="inferred from homology"/>
<dbReference type="SUPFAM" id="SSF69618">
    <property type="entry name" value="HemD-like"/>
    <property type="match status" value="1"/>
</dbReference>